<keyword evidence="2" id="KW-1185">Reference proteome</keyword>
<dbReference type="EMBL" id="BAAAUD010000107">
    <property type="protein sequence ID" value="GAA2972186.1"/>
    <property type="molecule type" value="Genomic_DNA"/>
</dbReference>
<name>A0ABP6K8J2_9ACTN</name>
<evidence type="ECO:0000313" key="1">
    <source>
        <dbReference type="EMBL" id="GAA2972186.1"/>
    </source>
</evidence>
<sequence length="112" mass="12051">MTGGRGLGPADQNSVDLARQSLAESKAVDFGTADMDVLLQDIAALQTSVQLLLRVLDSPPPRSERLTAARDQEFLNLARAARMEIHAAAGSIKRLDAFEQALTAMLYPESGR</sequence>
<dbReference type="Proteomes" id="UP001500403">
    <property type="component" value="Unassembled WGS sequence"/>
</dbReference>
<gene>
    <name evidence="1" type="ORF">GCM10010446_65960</name>
</gene>
<evidence type="ECO:0000313" key="2">
    <source>
        <dbReference type="Proteomes" id="UP001500403"/>
    </source>
</evidence>
<reference evidence="2" key="1">
    <citation type="journal article" date="2019" name="Int. J. Syst. Evol. Microbiol.">
        <title>The Global Catalogue of Microorganisms (GCM) 10K type strain sequencing project: providing services to taxonomists for standard genome sequencing and annotation.</title>
        <authorList>
            <consortium name="The Broad Institute Genomics Platform"/>
            <consortium name="The Broad Institute Genome Sequencing Center for Infectious Disease"/>
            <person name="Wu L."/>
            <person name="Ma J."/>
        </authorList>
    </citation>
    <scope>NUCLEOTIDE SEQUENCE [LARGE SCALE GENOMIC DNA]</scope>
    <source>
        <strain evidence="2">JCM 9088</strain>
    </source>
</reference>
<organism evidence="1 2">
    <name type="scientific">Streptomyces enissocaesilis</name>
    <dbReference type="NCBI Taxonomy" id="332589"/>
    <lineage>
        <taxon>Bacteria</taxon>
        <taxon>Bacillati</taxon>
        <taxon>Actinomycetota</taxon>
        <taxon>Actinomycetes</taxon>
        <taxon>Kitasatosporales</taxon>
        <taxon>Streptomycetaceae</taxon>
        <taxon>Streptomyces</taxon>
        <taxon>Streptomyces rochei group</taxon>
    </lineage>
</organism>
<comment type="caution">
    <text evidence="1">The sequence shown here is derived from an EMBL/GenBank/DDBJ whole genome shotgun (WGS) entry which is preliminary data.</text>
</comment>
<proteinExistence type="predicted"/>
<dbReference type="RefSeq" id="WP_344500496.1">
    <property type="nucleotide sequence ID" value="NZ_BAAAUD010000107.1"/>
</dbReference>
<accession>A0ABP6K8J2</accession>
<protein>
    <submittedName>
        <fullName evidence="1">Uncharacterized protein</fullName>
    </submittedName>
</protein>